<feature type="compositionally biased region" description="Polar residues" evidence="7">
    <location>
        <begin position="195"/>
        <end position="205"/>
    </location>
</feature>
<evidence type="ECO:0000256" key="4">
    <source>
        <dbReference type="ARBA" id="ARBA00023163"/>
    </source>
</evidence>
<keyword evidence="5" id="KW-0539">Nucleus</keyword>
<dbReference type="InterPro" id="IPR057075">
    <property type="entry name" value="bHLH_IRO3"/>
</dbReference>
<dbReference type="InterPro" id="IPR011598">
    <property type="entry name" value="bHLH_dom"/>
</dbReference>
<reference evidence="9 10" key="1">
    <citation type="journal article" date="2018" name="Nat. Genet.">
        <title>The Rosa genome provides new insights in the design of modern roses.</title>
        <authorList>
            <person name="Bendahmane M."/>
        </authorList>
    </citation>
    <scope>NUCLEOTIDE SEQUENCE [LARGE SCALE GENOMIC DNA]</scope>
    <source>
        <strain evidence="10">cv. Old Blush</strain>
    </source>
</reference>
<keyword evidence="4" id="KW-0804">Transcription</keyword>
<dbReference type="EMBL" id="PDCK01000045">
    <property type="protein sequence ID" value="PRQ16143.1"/>
    <property type="molecule type" value="Genomic_DNA"/>
</dbReference>
<evidence type="ECO:0000256" key="7">
    <source>
        <dbReference type="SAM" id="MobiDB-lite"/>
    </source>
</evidence>
<evidence type="ECO:0000256" key="3">
    <source>
        <dbReference type="ARBA" id="ARBA00023125"/>
    </source>
</evidence>
<evidence type="ECO:0000256" key="1">
    <source>
        <dbReference type="ARBA" id="ARBA00004123"/>
    </source>
</evidence>
<proteinExistence type="predicted"/>
<dbReference type="Gene3D" id="4.10.280.10">
    <property type="entry name" value="Helix-loop-helix DNA-binding domain"/>
    <property type="match status" value="1"/>
</dbReference>
<comment type="caution">
    <text evidence="9">The sequence shown here is derived from an EMBL/GenBank/DDBJ whole genome shotgun (WGS) entry which is preliminary data.</text>
</comment>
<dbReference type="OMA" id="QHEVGSG"/>
<dbReference type="CDD" id="cd11446">
    <property type="entry name" value="bHLH_AtILR3_like"/>
    <property type="match status" value="1"/>
</dbReference>
<dbReference type="InterPro" id="IPR036638">
    <property type="entry name" value="HLH_DNA-bd_sf"/>
</dbReference>
<dbReference type="Proteomes" id="UP000238479">
    <property type="component" value="Chromosome 7"/>
</dbReference>
<evidence type="ECO:0000259" key="8">
    <source>
        <dbReference type="PROSITE" id="PS50888"/>
    </source>
</evidence>
<dbReference type="SUPFAM" id="SSF47459">
    <property type="entry name" value="HLH, helix-loop-helix DNA-binding domain"/>
    <property type="match status" value="1"/>
</dbReference>
<evidence type="ECO:0000256" key="6">
    <source>
        <dbReference type="SAM" id="Coils"/>
    </source>
</evidence>
<name>A0A2P6P2I6_ROSCH</name>
<dbReference type="PROSITE" id="PS50888">
    <property type="entry name" value="BHLH"/>
    <property type="match status" value="1"/>
</dbReference>
<keyword evidence="10" id="KW-1185">Reference proteome</keyword>
<dbReference type="Gramene" id="PRQ16143">
    <property type="protein sequence ID" value="PRQ16143"/>
    <property type="gene ID" value="RchiOBHm_Chr7g0181001"/>
</dbReference>
<sequence length="249" mass="27745">MGSKDPAPVVDKVNEATQPVDRVCPGKKIQGKMPKRIHKAVREKQKREHLNDLFLDLSDALELNQQNTGKATILCEATRLLKDLLGQIESLRNENVSLLSESNYMTVEKNELREDTSALETQIERLQSELQERVRQSKPDLNVPPVEVRQEVASHFPGNCVGFPAQESGLQQAPAVFVMPLHPDLQTYPPADSAHLTSKINSNVSKPHPRYPTSVDSWPFQLLSEQPAAGKDSRQNGHSTSGYNGHDNM</sequence>
<dbReference type="Pfam" id="PF23177">
    <property type="entry name" value="bHLH_IRO3"/>
    <property type="match status" value="1"/>
</dbReference>
<gene>
    <name evidence="9" type="ORF">RchiOBHm_Chr7g0181001</name>
</gene>
<keyword evidence="2" id="KW-0805">Transcription regulation</keyword>
<feature type="region of interest" description="Disordered" evidence="7">
    <location>
        <begin position="192"/>
        <end position="249"/>
    </location>
</feature>
<keyword evidence="3" id="KW-0238">DNA-binding</keyword>
<dbReference type="PANTHER" id="PTHR47075:SF9">
    <property type="entry name" value="TRANSCRIPTION FACTOR BHLH47"/>
    <property type="match status" value="1"/>
</dbReference>
<comment type="subcellular location">
    <subcellularLocation>
        <location evidence="1">Nucleus</location>
    </subcellularLocation>
</comment>
<dbReference type="PANTHER" id="PTHR47075">
    <property type="entry name" value="TRANSCRIPTION FACTOR BHLH47"/>
    <property type="match status" value="1"/>
</dbReference>
<evidence type="ECO:0000313" key="9">
    <source>
        <dbReference type="EMBL" id="PRQ16143.1"/>
    </source>
</evidence>
<dbReference type="STRING" id="74649.A0A2P6P2I6"/>
<dbReference type="AlphaFoldDB" id="A0A2P6P2I6"/>
<dbReference type="GO" id="GO:0005634">
    <property type="term" value="C:nucleus"/>
    <property type="evidence" value="ECO:0007669"/>
    <property type="project" value="UniProtKB-SubCell"/>
</dbReference>
<dbReference type="GO" id="GO:0003677">
    <property type="term" value="F:DNA binding"/>
    <property type="evidence" value="ECO:0007669"/>
    <property type="project" value="UniProtKB-KW"/>
</dbReference>
<evidence type="ECO:0000256" key="5">
    <source>
        <dbReference type="ARBA" id="ARBA00023242"/>
    </source>
</evidence>
<dbReference type="OrthoDB" id="1931098at2759"/>
<keyword evidence="6" id="KW-0175">Coiled coil</keyword>
<feature type="domain" description="BHLH" evidence="8">
    <location>
        <begin position="34"/>
        <end position="84"/>
    </location>
</feature>
<evidence type="ECO:0000256" key="2">
    <source>
        <dbReference type="ARBA" id="ARBA00023015"/>
    </source>
</evidence>
<dbReference type="GO" id="GO:0046983">
    <property type="term" value="F:protein dimerization activity"/>
    <property type="evidence" value="ECO:0007669"/>
    <property type="project" value="InterPro"/>
</dbReference>
<evidence type="ECO:0000313" key="10">
    <source>
        <dbReference type="Proteomes" id="UP000238479"/>
    </source>
</evidence>
<accession>A0A2P6P2I6</accession>
<feature type="coiled-coil region" evidence="6">
    <location>
        <begin position="81"/>
        <end position="136"/>
    </location>
</feature>
<organism evidence="9 10">
    <name type="scientific">Rosa chinensis</name>
    <name type="common">China rose</name>
    <dbReference type="NCBI Taxonomy" id="74649"/>
    <lineage>
        <taxon>Eukaryota</taxon>
        <taxon>Viridiplantae</taxon>
        <taxon>Streptophyta</taxon>
        <taxon>Embryophyta</taxon>
        <taxon>Tracheophyta</taxon>
        <taxon>Spermatophyta</taxon>
        <taxon>Magnoliopsida</taxon>
        <taxon>eudicotyledons</taxon>
        <taxon>Gunneridae</taxon>
        <taxon>Pentapetalae</taxon>
        <taxon>rosids</taxon>
        <taxon>fabids</taxon>
        <taxon>Rosales</taxon>
        <taxon>Rosaceae</taxon>
        <taxon>Rosoideae</taxon>
        <taxon>Rosoideae incertae sedis</taxon>
        <taxon>Rosa</taxon>
    </lineage>
</organism>
<protein>
    <submittedName>
        <fullName evidence="9">Putative transcription factor bHLH family</fullName>
    </submittedName>
</protein>